<dbReference type="GO" id="GO:0005886">
    <property type="term" value="C:plasma membrane"/>
    <property type="evidence" value="ECO:0007669"/>
    <property type="project" value="UniProtKB-SubCell"/>
</dbReference>
<dbReference type="InterPro" id="IPR004869">
    <property type="entry name" value="MMPL_dom"/>
</dbReference>
<evidence type="ECO:0000313" key="9">
    <source>
        <dbReference type="EMBL" id="MBJ7598032.1"/>
    </source>
</evidence>
<keyword evidence="10" id="KW-1185">Reference proteome</keyword>
<sequence>MSVAIVAAVFGASVEKQLSTGGFADPNSESSRASAALQREFHTGVPNVVVLVTARRGSVDDPAVAAAGRALAGALGAETGVSSVTSYWEQGRGSALRSSSGEQALIVAFVPGDADTVREVSRRLTSRYQHDSALMSVAFTGSGVVASQVSDQSARDLRTAEIITAPIVAIMLLLIFRGLVAAALPLMVGGFAVIGTLLILRVLSSFTEVSVFAINITTGLGLGLGIDYSLFMVSRYQEELDRGRTADAALDRTLQTAGRTVLFSAITVAVALASMLVFPLTFLHSFAYAGVAVVALAALGAILLLPAIIKLIGPRIELGALPRLRKRSGADRGFWYRRARWVMERPLRVVVFVTLLLLALGAPVLHIAVGDDDARVLSPSASANRAATAIRAGFPGNEGSPVVVVTDGRGPATGDLATIAAYAASLSGLPDVARVDAATGHYSEGRRIAAPDPGSTRFTSGSGAWFSVVSSVEPVSPAGEALLHRIRALTSPFPVLVGGSAAALVDAKASVATYLPYALGIIAVATFVLLFLMVGSLLVPVKALVLNVLSLAATFGALVFVFQDGHLSTLLDFTPTGTVGIRIPVLLVCLAFGLSMDYEVFLLSRIKESYDVIGDNEEAVAVGLEQTGGIVTAAALLLAVVLGTFMTSGITTIKAIGLGVTLALLVDAFLIRTALVPAFIEAGRRGQLVGAAAIEAAAPAGRHLGAGRPRHPRRRRAKQS</sequence>
<feature type="transmembrane region" description="Helical" evidence="7">
    <location>
        <begin position="630"/>
        <end position="650"/>
    </location>
</feature>
<evidence type="ECO:0000256" key="6">
    <source>
        <dbReference type="ARBA" id="ARBA00023136"/>
    </source>
</evidence>
<feature type="transmembrane region" description="Helical" evidence="7">
    <location>
        <begin position="286"/>
        <end position="309"/>
    </location>
</feature>
<feature type="transmembrane region" description="Helical" evidence="7">
    <location>
        <begin position="583"/>
        <end position="603"/>
    </location>
</feature>
<dbReference type="InterPro" id="IPR050545">
    <property type="entry name" value="Mycobact_MmpL"/>
</dbReference>
<feature type="domain" description="SSD" evidence="8">
    <location>
        <begin position="180"/>
        <end position="311"/>
    </location>
</feature>
<proteinExistence type="inferred from homology"/>
<dbReference type="EMBL" id="JAEKNR010000090">
    <property type="protein sequence ID" value="MBJ7598032.1"/>
    <property type="molecule type" value="Genomic_DNA"/>
</dbReference>
<keyword evidence="5 7" id="KW-1133">Transmembrane helix</keyword>
<evidence type="ECO:0000256" key="2">
    <source>
        <dbReference type="ARBA" id="ARBA00010157"/>
    </source>
</evidence>
<dbReference type="Pfam" id="PF03176">
    <property type="entry name" value="MMPL"/>
    <property type="match status" value="2"/>
</dbReference>
<dbReference type="PROSITE" id="PS50156">
    <property type="entry name" value="SSD"/>
    <property type="match status" value="1"/>
</dbReference>
<evidence type="ECO:0000259" key="8">
    <source>
        <dbReference type="PROSITE" id="PS50156"/>
    </source>
</evidence>
<protein>
    <submittedName>
        <fullName evidence="9">MMPL family transporter</fullName>
    </submittedName>
</protein>
<feature type="transmembrane region" description="Helical" evidence="7">
    <location>
        <begin position="261"/>
        <end position="280"/>
    </location>
</feature>
<evidence type="ECO:0000256" key="1">
    <source>
        <dbReference type="ARBA" id="ARBA00004651"/>
    </source>
</evidence>
<feature type="transmembrane region" description="Helical" evidence="7">
    <location>
        <begin position="656"/>
        <end position="680"/>
    </location>
</feature>
<dbReference type="PANTHER" id="PTHR33406:SF11">
    <property type="entry name" value="MEMBRANE PROTEIN SCO6666-RELATED"/>
    <property type="match status" value="1"/>
</dbReference>
<dbReference type="Proteomes" id="UP000612893">
    <property type="component" value="Unassembled WGS sequence"/>
</dbReference>
<evidence type="ECO:0000256" key="5">
    <source>
        <dbReference type="ARBA" id="ARBA00022989"/>
    </source>
</evidence>
<evidence type="ECO:0000256" key="3">
    <source>
        <dbReference type="ARBA" id="ARBA00022475"/>
    </source>
</evidence>
<feature type="transmembrane region" description="Helical" evidence="7">
    <location>
        <begin position="544"/>
        <end position="563"/>
    </location>
</feature>
<dbReference type="SUPFAM" id="SSF82866">
    <property type="entry name" value="Multidrug efflux transporter AcrB transmembrane domain"/>
    <property type="match status" value="2"/>
</dbReference>
<evidence type="ECO:0000256" key="4">
    <source>
        <dbReference type="ARBA" id="ARBA00022692"/>
    </source>
</evidence>
<keyword evidence="6 7" id="KW-0472">Membrane</keyword>
<accession>A0A934JZZ9</accession>
<keyword evidence="4 7" id="KW-0812">Transmembrane</keyword>
<comment type="similarity">
    <text evidence="2">Belongs to the resistance-nodulation-cell division (RND) (TC 2.A.6) family. MmpL subfamily.</text>
</comment>
<evidence type="ECO:0000256" key="7">
    <source>
        <dbReference type="SAM" id="Phobius"/>
    </source>
</evidence>
<feature type="transmembrane region" description="Helical" evidence="7">
    <location>
        <begin position="347"/>
        <end position="369"/>
    </location>
</feature>
<reference evidence="9" key="1">
    <citation type="submission" date="2020-10" db="EMBL/GenBank/DDBJ databases">
        <title>Ca. Dormibacterota MAGs.</title>
        <authorList>
            <person name="Montgomery K."/>
        </authorList>
    </citation>
    <scope>NUCLEOTIDE SEQUENCE [LARGE SCALE GENOMIC DNA]</scope>
    <source>
        <strain evidence="9">SC8812_S17_10</strain>
    </source>
</reference>
<dbReference type="InterPro" id="IPR000731">
    <property type="entry name" value="SSD"/>
</dbReference>
<evidence type="ECO:0000313" key="10">
    <source>
        <dbReference type="Proteomes" id="UP000612893"/>
    </source>
</evidence>
<feature type="transmembrane region" description="Helical" evidence="7">
    <location>
        <begin position="183"/>
        <end position="203"/>
    </location>
</feature>
<name>A0A934JZZ9_9BACT</name>
<gene>
    <name evidence="9" type="ORF">JF922_08085</name>
</gene>
<dbReference type="Gene3D" id="1.20.1640.10">
    <property type="entry name" value="Multidrug efflux transporter AcrB transmembrane domain"/>
    <property type="match status" value="2"/>
</dbReference>
<organism evidence="9 10">
    <name type="scientific">Candidatus Nephthysia bennettiae</name>
    <dbReference type="NCBI Taxonomy" id="3127016"/>
    <lineage>
        <taxon>Bacteria</taxon>
        <taxon>Bacillati</taxon>
        <taxon>Candidatus Dormiibacterota</taxon>
        <taxon>Candidatus Dormibacteria</taxon>
        <taxon>Candidatus Dormibacterales</taxon>
        <taxon>Candidatus Dormibacteraceae</taxon>
        <taxon>Candidatus Nephthysia</taxon>
    </lineage>
</organism>
<feature type="transmembrane region" description="Helical" evidence="7">
    <location>
        <begin position="514"/>
        <end position="532"/>
    </location>
</feature>
<dbReference type="AlphaFoldDB" id="A0A934JZZ9"/>
<dbReference type="PANTHER" id="PTHR33406">
    <property type="entry name" value="MEMBRANE PROTEIN MJ1562-RELATED"/>
    <property type="match status" value="1"/>
</dbReference>
<keyword evidence="3" id="KW-1003">Cell membrane</keyword>
<feature type="transmembrane region" description="Helical" evidence="7">
    <location>
        <begin position="209"/>
        <end position="233"/>
    </location>
</feature>
<comment type="caution">
    <text evidence="9">The sequence shown here is derived from an EMBL/GenBank/DDBJ whole genome shotgun (WGS) entry which is preliminary data.</text>
</comment>
<feature type="transmembrane region" description="Helical" evidence="7">
    <location>
        <begin position="157"/>
        <end position="176"/>
    </location>
</feature>
<comment type="subcellular location">
    <subcellularLocation>
        <location evidence="1">Cell membrane</location>
        <topology evidence="1">Multi-pass membrane protein</topology>
    </subcellularLocation>
</comment>